<keyword evidence="3" id="KW-1185">Reference proteome</keyword>
<evidence type="ECO:0000313" key="3">
    <source>
        <dbReference type="Proteomes" id="UP000184268"/>
    </source>
</evidence>
<gene>
    <name evidence="2" type="ORF">SAMN02745129_3316</name>
</gene>
<proteinExistence type="predicted"/>
<dbReference type="OrthoDB" id="6399317at2"/>
<dbReference type="Pfam" id="PF13148">
    <property type="entry name" value="DUF3987"/>
    <property type="match status" value="1"/>
</dbReference>
<evidence type="ECO:0000256" key="1">
    <source>
        <dbReference type="SAM" id="MobiDB-lite"/>
    </source>
</evidence>
<dbReference type="InterPro" id="IPR025048">
    <property type="entry name" value="DUF3987"/>
</dbReference>
<dbReference type="EMBL" id="FQXG01000005">
    <property type="protein sequence ID" value="SHH95955.1"/>
    <property type="molecule type" value="Genomic_DNA"/>
</dbReference>
<dbReference type="Proteomes" id="UP000184268">
    <property type="component" value="Unassembled WGS sequence"/>
</dbReference>
<sequence>MQTKAVSQSPCRFLWAEHLSQTDGFGECCYNELLAHVEIPSNYTNKRSLPAFLPSLAKAKTKEAVLAADAQTAFVLDIDDGAVSAETLKQQLEKLGCNYAAYSTFSSTEEAPRWRVILPLAEPIPVGDWVQGQEYLANKYAADPCCARIQQLSFAPGMPPSGHYDSWSVSDLGDLDAKGQQWVQQVHQYQQHAFEQEQVRFEQTAAPIRSTDLTSDGLFEAIKAAYPLEAALTQNGFRRIGYKYLPPESESGVAGVMLFTDSQAGFCHNSSCPLHNGGDSFDVIDVLRHYQYGGCMKTLVNVERAKLLPTTSARTNKEAVKTAPKPEQTESASCSQSALSPVGANSSGLAEVFQASQIARFGVEVASSAQFPVLSSVMSTLGVFSGLSSAVYSALYPDGTRLNTGLYVVVEQPPSAAKSRVLNSATSPIQTAVQALNKSWRDNAEASGDDEPARCFRAFATNGTVEAIEQSVVSKNNGHFSLASAEQGLVDVLLGNTRGKDRHQDNDLVLKGFGGEHHWSLRVTRSGYEGKIHGAIILLAQPGSMEKVVEGSHGQGIAERFLFVSEPNLIGKRNYSHGQVAKRSVLQDRYEHGVEGLTLKLGQLPSNNLEDTIPLALTDESWLAIRDYQQQIEPLLADGECYSHGILRGAFGKADIQIIKVAVNLYVAESLMLGQQPKLEIPVTWVKQAIQIVDALLRDLPELLDEKGIAGAKTECEAVMRMFKPGMAISERDVIKSRIRVLPFKEMTGNRSKVIRQALARCVAAGDLVRTADANGKPVYYMPR</sequence>
<organism evidence="2 3">
    <name type="scientific">Ferrimonas marina</name>
    <dbReference type="NCBI Taxonomy" id="299255"/>
    <lineage>
        <taxon>Bacteria</taxon>
        <taxon>Pseudomonadati</taxon>
        <taxon>Pseudomonadota</taxon>
        <taxon>Gammaproteobacteria</taxon>
        <taxon>Alteromonadales</taxon>
        <taxon>Ferrimonadaceae</taxon>
        <taxon>Ferrimonas</taxon>
    </lineage>
</organism>
<feature type="region of interest" description="Disordered" evidence="1">
    <location>
        <begin position="313"/>
        <end position="337"/>
    </location>
</feature>
<name>A0A1M5X7Z9_9GAMM</name>
<protein>
    <recommendedName>
        <fullName evidence="4">DUF3987 domain-containing protein</fullName>
    </recommendedName>
</protein>
<evidence type="ECO:0008006" key="4">
    <source>
        <dbReference type="Google" id="ProtNLM"/>
    </source>
</evidence>
<dbReference type="RefSeq" id="WP_067664014.1">
    <property type="nucleotide sequence ID" value="NZ_FQXG01000005.1"/>
</dbReference>
<dbReference type="STRING" id="299255.SAMN02745129_3316"/>
<dbReference type="AlphaFoldDB" id="A0A1M5X7Z9"/>
<accession>A0A1M5X7Z9</accession>
<evidence type="ECO:0000313" key="2">
    <source>
        <dbReference type="EMBL" id="SHH95955.1"/>
    </source>
</evidence>
<reference evidence="2 3" key="1">
    <citation type="submission" date="2016-11" db="EMBL/GenBank/DDBJ databases">
        <authorList>
            <person name="Jaros S."/>
            <person name="Januszkiewicz K."/>
            <person name="Wedrychowicz H."/>
        </authorList>
    </citation>
    <scope>NUCLEOTIDE SEQUENCE [LARGE SCALE GENOMIC DNA]</scope>
    <source>
        <strain evidence="2 3">DSM 16917</strain>
    </source>
</reference>